<accession>A0A7S0NWD1</accession>
<proteinExistence type="predicted"/>
<dbReference type="EMBL" id="HBER01024572">
    <property type="protein sequence ID" value="CAD8537075.1"/>
    <property type="molecule type" value="Transcribed_RNA"/>
</dbReference>
<organism evidence="2">
    <name type="scientific">Calcidiscus leptoporus</name>
    <dbReference type="NCBI Taxonomy" id="127549"/>
    <lineage>
        <taxon>Eukaryota</taxon>
        <taxon>Haptista</taxon>
        <taxon>Haptophyta</taxon>
        <taxon>Prymnesiophyceae</taxon>
        <taxon>Coccolithales</taxon>
        <taxon>Calcidiscaceae</taxon>
        <taxon>Calcidiscus</taxon>
    </lineage>
</organism>
<feature type="compositionally biased region" description="Polar residues" evidence="1">
    <location>
        <begin position="77"/>
        <end position="90"/>
    </location>
</feature>
<feature type="region of interest" description="Disordered" evidence="1">
    <location>
        <begin position="23"/>
        <end position="101"/>
    </location>
</feature>
<protein>
    <submittedName>
        <fullName evidence="2">Uncharacterized protein</fullName>
    </submittedName>
</protein>
<name>A0A7S0NWD1_9EUKA</name>
<reference evidence="2" key="1">
    <citation type="submission" date="2021-01" db="EMBL/GenBank/DDBJ databases">
        <authorList>
            <person name="Corre E."/>
            <person name="Pelletier E."/>
            <person name="Niang G."/>
            <person name="Scheremetjew M."/>
            <person name="Finn R."/>
            <person name="Kale V."/>
            <person name="Holt S."/>
            <person name="Cochrane G."/>
            <person name="Meng A."/>
            <person name="Brown T."/>
            <person name="Cohen L."/>
        </authorList>
    </citation>
    <scope>NUCLEOTIDE SEQUENCE</scope>
    <source>
        <strain evidence="2">RCC1130</strain>
    </source>
</reference>
<evidence type="ECO:0000256" key="1">
    <source>
        <dbReference type="SAM" id="MobiDB-lite"/>
    </source>
</evidence>
<gene>
    <name evidence="2" type="ORF">CLEP1334_LOCUS12357</name>
</gene>
<feature type="compositionally biased region" description="Basic and acidic residues" evidence="1">
    <location>
        <begin position="48"/>
        <end position="57"/>
    </location>
</feature>
<sequence>MGCSGSKKSDHYKAEADAYAARKKNGFKDPELEKWRQDGIKQKKKLKHVPDPLDKKTPKAVQAKAQHNKRAKGPTPATGQPITGPSQNELKQARKNLKKKS</sequence>
<dbReference type="AlphaFoldDB" id="A0A7S0NWD1"/>
<feature type="compositionally biased region" description="Basic and acidic residues" evidence="1">
    <location>
        <begin position="26"/>
        <end position="41"/>
    </location>
</feature>
<evidence type="ECO:0000313" key="2">
    <source>
        <dbReference type="EMBL" id="CAD8537075.1"/>
    </source>
</evidence>